<evidence type="ECO:0000313" key="2">
    <source>
        <dbReference type="EMBL" id="TCL57274.1"/>
    </source>
</evidence>
<comment type="caution">
    <text evidence="2">The sequence shown here is derived from an EMBL/GenBank/DDBJ whole genome shotgun (WGS) entry which is preliminary data.</text>
</comment>
<dbReference type="EMBL" id="SLUO01000009">
    <property type="protein sequence ID" value="TCL57274.1"/>
    <property type="molecule type" value="Genomic_DNA"/>
</dbReference>
<dbReference type="Proteomes" id="UP000295718">
    <property type="component" value="Unassembled WGS sequence"/>
</dbReference>
<dbReference type="InterPro" id="IPR000073">
    <property type="entry name" value="AB_hydrolase_1"/>
</dbReference>
<reference evidence="2 3" key="1">
    <citation type="submission" date="2019-03" db="EMBL/GenBank/DDBJ databases">
        <title>Genomic Encyclopedia of Type Strains, Phase IV (KMG-IV): sequencing the most valuable type-strain genomes for metagenomic binning, comparative biology and taxonomic classification.</title>
        <authorList>
            <person name="Goeker M."/>
        </authorList>
    </citation>
    <scope>NUCLEOTIDE SEQUENCE [LARGE SCALE GENOMIC DNA]</scope>
    <source>
        <strain evidence="2 3">DSM 100556</strain>
    </source>
</reference>
<evidence type="ECO:0000259" key="1">
    <source>
        <dbReference type="Pfam" id="PF12697"/>
    </source>
</evidence>
<dbReference type="PANTHER" id="PTHR46438:SF2">
    <property type="entry name" value="ALPHA_BETA-HYDROLASES SUPERFAMILY PROTEIN"/>
    <property type="match status" value="1"/>
</dbReference>
<protein>
    <submittedName>
        <fullName evidence="2">Pimeloyl-ACP methyl ester carboxylesterase</fullName>
    </submittedName>
</protein>
<dbReference type="PANTHER" id="PTHR46438">
    <property type="entry name" value="ALPHA/BETA-HYDROLASES SUPERFAMILY PROTEIN"/>
    <property type="match status" value="1"/>
</dbReference>
<keyword evidence="3" id="KW-1185">Reference proteome</keyword>
<proteinExistence type="predicted"/>
<dbReference type="AlphaFoldDB" id="A0A4R1QXY4"/>
<accession>A0A4R1QXY4</accession>
<sequence>MKQKLKQLMILSGLSTIAIHIINRVYYSIYTAKNRLRYPKNNYYEWRFGKIRYTKKGEGSPLLLIHDLRVGSSIYEFSKITDMLAKNHEVYSIDLLGYGLSDKPNMTYTNYLYVQLIIDFIKNIIGKKTDIIATGDSAPITVMACHNDPEVIDKMIFINPQNLYESNQIPSKQTKAFKLLLDIPVIGTFVYNFLTNKTSIEKTFREEYFYSTLNIEEKDISAYLEAAHLPDHTSKYAFSSYIGKYINTNIIHALKEINNSIYLIGGNGKENIHTSLENYIYYNSAIEASYIPYTKHLPHLEAPEKTYGYIDVFLTLQ</sequence>
<organism evidence="2 3">
    <name type="scientific">Kineothrix alysoides</name>
    <dbReference type="NCBI Taxonomy" id="1469948"/>
    <lineage>
        <taxon>Bacteria</taxon>
        <taxon>Bacillati</taxon>
        <taxon>Bacillota</taxon>
        <taxon>Clostridia</taxon>
        <taxon>Lachnospirales</taxon>
        <taxon>Lachnospiraceae</taxon>
        <taxon>Kineothrix</taxon>
    </lineage>
</organism>
<name>A0A4R1QXY4_9FIRM</name>
<dbReference type="OrthoDB" id="9808398at2"/>
<dbReference type="SUPFAM" id="SSF53474">
    <property type="entry name" value="alpha/beta-Hydrolases"/>
    <property type="match status" value="1"/>
</dbReference>
<dbReference type="Pfam" id="PF12697">
    <property type="entry name" value="Abhydrolase_6"/>
    <property type="match status" value="1"/>
</dbReference>
<feature type="domain" description="AB hydrolase-1" evidence="1">
    <location>
        <begin position="62"/>
        <end position="305"/>
    </location>
</feature>
<dbReference type="InterPro" id="IPR029058">
    <property type="entry name" value="AB_hydrolase_fold"/>
</dbReference>
<dbReference type="Gene3D" id="3.40.50.1820">
    <property type="entry name" value="alpha/beta hydrolase"/>
    <property type="match status" value="1"/>
</dbReference>
<dbReference type="STRING" id="1469948.GCA_000732725_03079"/>
<evidence type="ECO:0000313" key="3">
    <source>
        <dbReference type="Proteomes" id="UP000295718"/>
    </source>
</evidence>
<gene>
    <name evidence="2" type="ORF">EDD76_109136</name>
</gene>
<dbReference type="RefSeq" id="WP_031391722.1">
    <property type="nucleotide sequence ID" value="NZ_JPNB01000002.1"/>
</dbReference>